<accession>A0A127VGY4</accession>
<dbReference type="RefSeq" id="WP_068403809.1">
    <property type="nucleotide sequence ID" value="NZ_CP014504.1"/>
</dbReference>
<dbReference type="OrthoDB" id="1448971at2"/>
<evidence type="ECO:0008006" key="3">
    <source>
        <dbReference type="Google" id="ProtNLM"/>
    </source>
</evidence>
<evidence type="ECO:0000313" key="2">
    <source>
        <dbReference type="Proteomes" id="UP000071561"/>
    </source>
</evidence>
<evidence type="ECO:0000313" key="1">
    <source>
        <dbReference type="EMBL" id="AMQ00625.1"/>
    </source>
</evidence>
<reference evidence="1 2" key="1">
    <citation type="submission" date="2016-03" db="EMBL/GenBank/DDBJ databases">
        <title>Complete genome sequence of Pedobacter cryoconitis PAMC 27485.</title>
        <authorList>
            <person name="Lee J."/>
            <person name="Kim O.-S."/>
        </authorList>
    </citation>
    <scope>NUCLEOTIDE SEQUENCE [LARGE SCALE GENOMIC DNA]</scope>
    <source>
        <strain evidence="1 2">PAMC 27485</strain>
    </source>
</reference>
<sequence length="212" mass="24821">MENTRQPTPRELITTSITETLLEPLIQSGFTFSKSSLTFKRNSGDFTQNITFQLNRYNETGISAEFRTIWSITSKAYSKWYKVKYGTKPLNDHIFTEPDWNIENWEFPVINNKQEYHFQIIEETQRPEVLTILKNNILNIGILTLNHFSNWENAANNLLSKNSDHHKASDFFQLAGNPEKSLQALQKGLDYWKQHPKASNPEDLDEIHKRLF</sequence>
<protein>
    <recommendedName>
        <fullName evidence="3">DUF4304 domain-containing protein</fullName>
    </recommendedName>
</protein>
<organism evidence="1 2">
    <name type="scientific">Pedobacter cryoconitis</name>
    <dbReference type="NCBI Taxonomy" id="188932"/>
    <lineage>
        <taxon>Bacteria</taxon>
        <taxon>Pseudomonadati</taxon>
        <taxon>Bacteroidota</taxon>
        <taxon>Sphingobacteriia</taxon>
        <taxon>Sphingobacteriales</taxon>
        <taxon>Sphingobacteriaceae</taxon>
        <taxon>Pedobacter</taxon>
    </lineage>
</organism>
<dbReference type="PATRIC" id="fig|188932.3.peg.3913"/>
<dbReference type="EMBL" id="CP014504">
    <property type="protein sequence ID" value="AMQ00625.1"/>
    <property type="molecule type" value="Genomic_DNA"/>
</dbReference>
<dbReference type="KEGG" id="pcm:AY601_3765"/>
<name>A0A127VGY4_9SPHI</name>
<proteinExistence type="predicted"/>
<gene>
    <name evidence="1" type="ORF">AY601_3765</name>
</gene>
<dbReference type="Proteomes" id="UP000071561">
    <property type="component" value="Chromosome"/>
</dbReference>
<dbReference type="AlphaFoldDB" id="A0A127VGY4"/>
<keyword evidence="2" id="KW-1185">Reference proteome</keyword>